<gene>
    <name evidence="4" type="primary">krcp</name>
</gene>
<keyword evidence="1" id="KW-0880">Kelch repeat</keyword>
<evidence type="ECO:0000256" key="3">
    <source>
        <dbReference type="SAM" id="MobiDB-lite"/>
    </source>
</evidence>
<reference evidence="4" key="2">
    <citation type="submission" date="2025-08" db="UniProtKB">
        <authorList>
            <consortium name="Ensembl"/>
        </authorList>
    </citation>
    <scope>IDENTIFICATION</scope>
</reference>
<evidence type="ECO:0000256" key="1">
    <source>
        <dbReference type="ARBA" id="ARBA00022441"/>
    </source>
</evidence>
<dbReference type="PANTHER" id="PTHR46093">
    <property type="entry name" value="ACYL-COA-BINDING DOMAIN-CONTAINING PROTEIN 5"/>
    <property type="match status" value="1"/>
</dbReference>
<reference evidence="4" key="3">
    <citation type="submission" date="2025-09" db="UniProtKB">
        <authorList>
            <consortium name="Ensembl"/>
        </authorList>
    </citation>
    <scope>IDENTIFICATION</scope>
</reference>
<keyword evidence="5" id="KW-1185">Reference proteome</keyword>
<dbReference type="Ensembl" id="ENSENLT00000021573.1">
    <property type="protein sequence ID" value="ENSENLP00000020838.1"/>
    <property type="gene ID" value="ENSENLG00000009513.1"/>
</dbReference>
<dbReference type="Pfam" id="PF13415">
    <property type="entry name" value="Beta-prop_FBX42"/>
    <property type="match status" value="1"/>
</dbReference>
<dbReference type="SMART" id="SM00612">
    <property type="entry name" value="Kelch"/>
    <property type="match status" value="4"/>
</dbReference>
<dbReference type="SUPFAM" id="SSF117281">
    <property type="entry name" value="Kelch motif"/>
    <property type="match status" value="1"/>
</dbReference>
<accession>A0A665UMB2</accession>
<dbReference type="AlphaFoldDB" id="A0A665UMB2"/>
<dbReference type="OMA" id="PWGDRIC"/>
<name>A0A665UMB2_ECHNA</name>
<dbReference type="Proteomes" id="UP000472264">
    <property type="component" value="Chromosome 18"/>
</dbReference>
<dbReference type="InterPro" id="IPR006652">
    <property type="entry name" value="Kelch_1"/>
</dbReference>
<dbReference type="Gene3D" id="2.120.10.80">
    <property type="entry name" value="Kelch-type beta propeller"/>
    <property type="match status" value="2"/>
</dbReference>
<feature type="region of interest" description="Disordered" evidence="3">
    <location>
        <begin position="132"/>
        <end position="240"/>
    </location>
</feature>
<organism evidence="4 5">
    <name type="scientific">Echeneis naucrates</name>
    <name type="common">Live sharksucker</name>
    <dbReference type="NCBI Taxonomy" id="173247"/>
    <lineage>
        <taxon>Eukaryota</taxon>
        <taxon>Metazoa</taxon>
        <taxon>Chordata</taxon>
        <taxon>Craniata</taxon>
        <taxon>Vertebrata</taxon>
        <taxon>Euteleostomi</taxon>
        <taxon>Actinopterygii</taxon>
        <taxon>Neopterygii</taxon>
        <taxon>Teleostei</taxon>
        <taxon>Neoteleostei</taxon>
        <taxon>Acanthomorphata</taxon>
        <taxon>Carangaria</taxon>
        <taxon>Carangiformes</taxon>
        <taxon>Echeneidae</taxon>
        <taxon>Echeneis</taxon>
    </lineage>
</organism>
<feature type="compositionally biased region" description="Polar residues" evidence="3">
    <location>
        <begin position="224"/>
        <end position="234"/>
    </location>
</feature>
<evidence type="ECO:0000313" key="4">
    <source>
        <dbReference type="Ensembl" id="ENSENLP00000020838.1"/>
    </source>
</evidence>
<protein>
    <submittedName>
        <fullName evidence="4">RING finger protein B-like</fullName>
    </submittedName>
</protein>
<dbReference type="OrthoDB" id="10250130at2759"/>
<reference evidence="4" key="1">
    <citation type="submission" date="2021-04" db="EMBL/GenBank/DDBJ databases">
        <authorList>
            <consortium name="Wellcome Sanger Institute Data Sharing"/>
        </authorList>
    </citation>
    <scope>NUCLEOTIDE SEQUENCE [LARGE SCALE GENOMIC DNA]</scope>
</reference>
<evidence type="ECO:0000313" key="5">
    <source>
        <dbReference type="Proteomes" id="UP000472264"/>
    </source>
</evidence>
<proteinExistence type="predicted"/>
<sequence length="560" mass="61180">MDEFGVYALFGVDGPAQRLLSTDGSVRVCVAVPAYVRQVVLFSSGPWGDRICASAELNDADGIPITIGKLTPYNRCLSWEQWEEETWTDSVTLNITLEGGSLTKADRSEVILAVKEYTPKDTAAPLAAQEINRKRKRGQGAEGVSNENSATKREEEENVCPNGTVEKTTPVRKARGQTKAGQKLFSSVGDATNMKGTANGAVEAQGIVGRTPPRSAVRTKSRQAKTPTQTTPLVSPSGRWGQTLCPIDPQTAILIGGQGARMQFCKDPMWKLCTEDMSWVAAETLAEGPTPEARIGHTAVYDPNSKRIFVFGGSKNKKWFNDVHILDTQSWKWTMVEAQGKVPPLAYHSCSLFRGELFVLGGVFPRPNPEPDGCSDSLYIFDPHLSIWYEPIVTGVQPSPRSGHSACVMQERKIYVFGGWDTPVCYNDMYMLDLGLMEFSAVKTTGKAPSPRSWHGSAVLSDTKFLIHGGYNGNNALSDAFIFDIDTNSWTEVSLPQLSVPRAGHSLITMDIAPRHTFSEDDDVDTNTSRTLLVFGGGDNEGNFYSDLTTVAMEELLCAI</sequence>
<dbReference type="InterPro" id="IPR015915">
    <property type="entry name" value="Kelch-typ_b-propeller"/>
</dbReference>
<dbReference type="PANTHER" id="PTHR46093:SF19">
    <property type="entry name" value="RAB9 EFFECTOR PROTEIN WITH KELCH MOTIFS-LIKE"/>
    <property type="match status" value="1"/>
</dbReference>
<evidence type="ECO:0000256" key="2">
    <source>
        <dbReference type="ARBA" id="ARBA00022737"/>
    </source>
</evidence>
<dbReference type="InParanoid" id="A0A665UMB2"/>
<keyword evidence="2" id="KW-0677">Repeat</keyword>